<dbReference type="Gene3D" id="3.30.160.60">
    <property type="entry name" value="Classic Zinc Finger"/>
    <property type="match status" value="7"/>
</dbReference>
<feature type="compositionally biased region" description="Polar residues" evidence="12">
    <location>
        <begin position="1109"/>
        <end position="1120"/>
    </location>
</feature>
<evidence type="ECO:0000256" key="9">
    <source>
        <dbReference type="ARBA" id="ARBA00023242"/>
    </source>
</evidence>
<accession>A0A6G1Q891</accession>
<name>A0A6G1Q891_CHAAH</name>
<organism evidence="14 15">
    <name type="scientific">Channa argus</name>
    <name type="common">Northern snakehead</name>
    <name type="synonym">Ophicephalus argus</name>
    <dbReference type="NCBI Taxonomy" id="215402"/>
    <lineage>
        <taxon>Eukaryota</taxon>
        <taxon>Metazoa</taxon>
        <taxon>Chordata</taxon>
        <taxon>Craniata</taxon>
        <taxon>Vertebrata</taxon>
        <taxon>Euteleostomi</taxon>
        <taxon>Actinopterygii</taxon>
        <taxon>Neopterygii</taxon>
        <taxon>Teleostei</taxon>
        <taxon>Neoteleostei</taxon>
        <taxon>Acanthomorphata</taxon>
        <taxon>Anabantaria</taxon>
        <taxon>Anabantiformes</taxon>
        <taxon>Channoidei</taxon>
        <taxon>Channidae</taxon>
        <taxon>Channa</taxon>
    </lineage>
</organism>
<dbReference type="Proteomes" id="UP000503349">
    <property type="component" value="Chromosome 14"/>
</dbReference>
<dbReference type="InterPro" id="IPR036236">
    <property type="entry name" value="Znf_C2H2_sf"/>
</dbReference>
<comment type="subcellular location">
    <subcellularLocation>
        <location evidence="1">Nucleus</location>
    </subcellularLocation>
</comment>
<dbReference type="SUPFAM" id="SSF57667">
    <property type="entry name" value="beta-beta-alpha zinc fingers"/>
    <property type="match status" value="3"/>
</dbReference>
<dbReference type="PROSITE" id="PS00028">
    <property type="entry name" value="ZINC_FINGER_C2H2_1"/>
    <property type="match status" value="6"/>
</dbReference>
<feature type="region of interest" description="Disordered" evidence="12">
    <location>
        <begin position="713"/>
        <end position="739"/>
    </location>
</feature>
<evidence type="ECO:0000259" key="13">
    <source>
        <dbReference type="PROSITE" id="PS50157"/>
    </source>
</evidence>
<dbReference type="PROSITE" id="PS50157">
    <property type="entry name" value="ZINC_FINGER_C2H2_2"/>
    <property type="match status" value="6"/>
</dbReference>
<keyword evidence="11" id="KW-0175">Coiled coil</keyword>
<dbReference type="EMBL" id="CM015725">
    <property type="protein sequence ID" value="KAF3698629.1"/>
    <property type="molecule type" value="Genomic_DNA"/>
</dbReference>
<feature type="domain" description="C2H2-type" evidence="13">
    <location>
        <begin position="1331"/>
        <end position="1358"/>
    </location>
</feature>
<dbReference type="PANTHER" id="PTHR16515">
    <property type="entry name" value="PR DOMAIN ZINC FINGER PROTEIN"/>
    <property type="match status" value="1"/>
</dbReference>
<keyword evidence="8" id="KW-0804">Transcription</keyword>
<evidence type="ECO:0000256" key="5">
    <source>
        <dbReference type="ARBA" id="ARBA00022833"/>
    </source>
</evidence>
<feature type="domain" description="C2H2-type" evidence="13">
    <location>
        <begin position="354"/>
        <end position="381"/>
    </location>
</feature>
<evidence type="ECO:0000256" key="6">
    <source>
        <dbReference type="ARBA" id="ARBA00023015"/>
    </source>
</evidence>
<reference evidence="15" key="2">
    <citation type="submission" date="2019-02" db="EMBL/GenBank/DDBJ databases">
        <title>Opniocepnalus argus Var Kimnra genome.</title>
        <authorList>
            <person name="Zhou C."/>
            <person name="Xiao S."/>
        </authorList>
    </citation>
    <scope>NUCLEOTIDE SEQUENCE [LARGE SCALE GENOMIC DNA]</scope>
</reference>
<dbReference type="Pfam" id="PF00096">
    <property type="entry name" value="zf-C2H2"/>
    <property type="match status" value="5"/>
</dbReference>
<feature type="compositionally biased region" description="Acidic residues" evidence="12">
    <location>
        <begin position="638"/>
        <end position="650"/>
    </location>
</feature>
<feature type="compositionally biased region" description="Polar residues" evidence="12">
    <location>
        <begin position="687"/>
        <end position="698"/>
    </location>
</feature>
<feature type="region of interest" description="Disordered" evidence="12">
    <location>
        <begin position="147"/>
        <end position="230"/>
    </location>
</feature>
<evidence type="ECO:0000256" key="4">
    <source>
        <dbReference type="ARBA" id="ARBA00022771"/>
    </source>
</evidence>
<dbReference type="PANTHER" id="PTHR16515:SF49">
    <property type="entry name" value="GASTRULA ZINC FINGER PROTEIN XLCGF49.1-LIKE-RELATED"/>
    <property type="match status" value="1"/>
</dbReference>
<protein>
    <submittedName>
        <fullName evidence="14">Gastrula zinc finger protein XlCGF57.1</fullName>
    </submittedName>
</protein>
<keyword evidence="3" id="KW-0677">Repeat</keyword>
<evidence type="ECO:0000256" key="7">
    <source>
        <dbReference type="ARBA" id="ARBA00023125"/>
    </source>
</evidence>
<dbReference type="GO" id="GO:0008270">
    <property type="term" value="F:zinc ion binding"/>
    <property type="evidence" value="ECO:0007669"/>
    <property type="project" value="UniProtKB-KW"/>
</dbReference>
<evidence type="ECO:0000256" key="11">
    <source>
        <dbReference type="SAM" id="Coils"/>
    </source>
</evidence>
<keyword evidence="6" id="KW-0805">Transcription regulation</keyword>
<keyword evidence="15" id="KW-1185">Reference proteome</keyword>
<reference evidence="14 15" key="1">
    <citation type="submission" date="2019-02" db="EMBL/GenBank/DDBJ databases">
        <title>Opniocepnalus argus genome.</title>
        <authorList>
            <person name="Zhou C."/>
            <person name="Xiao S."/>
        </authorList>
    </citation>
    <scope>NUCLEOTIDE SEQUENCE [LARGE SCALE GENOMIC DNA]</scope>
    <source>
        <strain evidence="14">OARG1902GOOAL</strain>
        <tissue evidence="14">Muscle</tissue>
    </source>
</reference>
<feature type="region of interest" description="Disordered" evidence="12">
    <location>
        <begin position="580"/>
        <end position="615"/>
    </location>
</feature>
<evidence type="ECO:0000256" key="12">
    <source>
        <dbReference type="SAM" id="MobiDB-lite"/>
    </source>
</evidence>
<evidence type="ECO:0000256" key="2">
    <source>
        <dbReference type="ARBA" id="ARBA00022723"/>
    </source>
</evidence>
<feature type="domain" description="C2H2-type" evidence="13">
    <location>
        <begin position="1275"/>
        <end position="1302"/>
    </location>
</feature>
<evidence type="ECO:0000256" key="10">
    <source>
        <dbReference type="PROSITE-ProRule" id="PRU00042"/>
    </source>
</evidence>
<feature type="domain" description="C2H2-type" evidence="13">
    <location>
        <begin position="1247"/>
        <end position="1274"/>
    </location>
</feature>
<keyword evidence="5" id="KW-0862">Zinc</keyword>
<feature type="domain" description="C2H2-type" evidence="13">
    <location>
        <begin position="382"/>
        <end position="409"/>
    </location>
</feature>
<evidence type="ECO:0000256" key="8">
    <source>
        <dbReference type="ARBA" id="ARBA00023163"/>
    </source>
</evidence>
<dbReference type="GO" id="GO:0005634">
    <property type="term" value="C:nucleus"/>
    <property type="evidence" value="ECO:0007669"/>
    <property type="project" value="UniProtKB-SubCell"/>
</dbReference>
<evidence type="ECO:0000256" key="3">
    <source>
        <dbReference type="ARBA" id="ARBA00022737"/>
    </source>
</evidence>
<evidence type="ECO:0000313" key="15">
    <source>
        <dbReference type="Proteomes" id="UP000503349"/>
    </source>
</evidence>
<feature type="coiled-coil region" evidence="11">
    <location>
        <begin position="989"/>
        <end position="1016"/>
    </location>
</feature>
<keyword evidence="2" id="KW-0479">Metal-binding</keyword>
<dbReference type="FunFam" id="3.30.160.60:FF:002343">
    <property type="entry name" value="Zinc finger protein 33A"/>
    <property type="match status" value="1"/>
</dbReference>
<gene>
    <name evidence="14" type="ORF">EXN66_Car014316</name>
</gene>
<feature type="region of interest" description="Disordered" evidence="12">
    <location>
        <begin position="638"/>
        <end position="698"/>
    </location>
</feature>
<proteinExistence type="predicted"/>
<keyword evidence="9" id="KW-0539">Nucleus</keyword>
<evidence type="ECO:0000256" key="1">
    <source>
        <dbReference type="ARBA" id="ARBA00004123"/>
    </source>
</evidence>
<dbReference type="FunFam" id="3.30.160.60:FF:002716">
    <property type="entry name" value="Zinc finger protein 212"/>
    <property type="match status" value="1"/>
</dbReference>
<dbReference type="GO" id="GO:0010468">
    <property type="term" value="P:regulation of gene expression"/>
    <property type="evidence" value="ECO:0007669"/>
    <property type="project" value="TreeGrafter"/>
</dbReference>
<feature type="region of interest" description="Disordered" evidence="12">
    <location>
        <begin position="1074"/>
        <end position="1120"/>
    </location>
</feature>
<keyword evidence="7" id="KW-0238">DNA-binding</keyword>
<feature type="compositionally biased region" description="Basic and acidic residues" evidence="12">
    <location>
        <begin position="193"/>
        <end position="210"/>
    </location>
</feature>
<dbReference type="FunFam" id="3.30.160.60:FF:000100">
    <property type="entry name" value="Zinc finger 45-like"/>
    <property type="match status" value="1"/>
</dbReference>
<feature type="compositionally biased region" description="Low complexity" evidence="12">
    <location>
        <begin position="1088"/>
        <end position="1108"/>
    </location>
</feature>
<keyword evidence="4 10" id="KW-0863">Zinc-finger</keyword>
<evidence type="ECO:0000313" key="14">
    <source>
        <dbReference type="EMBL" id="KAF3698629.1"/>
    </source>
</evidence>
<dbReference type="GO" id="GO:0003677">
    <property type="term" value="F:DNA binding"/>
    <property type="evidence" value="ECO:0007669"/>
    <property type="project" value="UniProtKB-KW"/>
</dbReference>
<dbReference type="FunFam" id="3.30.160.60:FF:000446">
    <property type="entry name" value="Zinc finger protein"/>
    <property type="match status" value="1"/>
</dbReference>
<dbReference type="InterPro" id="IPR013087">
    <property type="entry name" value="Znf_C2H2_type"/>
</dbReference>
<feature type="domain" description="C2H2-type" evidence="13">
    <location>
        <begin position="1303"/>
        <end position="1330"/>
    </location>
</feature>
<dbReference type="FunFam" id="3.30.160.60:FF:000706">
    <property type="entry name" value="Zinc finger protein"/>
    <property type="match status" value="1"/>
</dbReference>
<feature type="region of interest" description="Disordered" evidence="12">
    <location>
        <begin position="1188"/>
        <end position="1211"/>
    </location>
</feature>
<dbReference type="InterPro" id="IPR050331">
    <property type="entry name" value="Zinc_finger"/>
</dbReference>
<sequence>MTSCKAFHSQLTSIMEALTKAAVTEICELVDDSYAVLQLEITRSRKENGALRRKLELIETIIARGQRGNAAMLDVDYEEADGGQLDFTVERTSSTGAGAKPPKAALKRSGWVRALEMTSEVNAETKEDAGSAAAQEPSDQVLIKEEAAKEEVHSNAGTGELLLKEDGTEVQPSEADDSDGPPGTIFSTSADIRPWDPHCNELSEQVEQRGSHSAPGSPGPGRGTESSSSDVVFDLASESDSEVQYAAPSRKPFLLRCGGSPASLLGASELKRGVSLISSLPYDTELDLCSSWSNQGLPSMVPVPHRPYLKPDHHPAHLDKVSDMNAANFSLSLGIGGSRLDPLDLNRYCRDRRFVCSYCGKCFTSSRGLDTHVRVHTGERPYSCAQCGKRFTQSGHLKTHQSVHTGERPFACEHCGKRFADGFNQLFPVPLLACKSKTLILKFVVFFPEVRFGRKKKNNFSCFISNTGSFDTPKDSGCGSITDIAACSEPRWSSVWSFRGSLARFGFLTSGGMSVLWSKGLHEQLSVIMGALTKAAVAEICEVVDEGYAVLQMEITRSHKENEDLKKKLHLIESIVVRGSSGGETATEPEVAQRAETPQQQQQRDGGGGGTAAAAGGDAGVAVLVREELPEVVLIKDEDSDNNDTFEEENQTPADGAMAGAREAVTPTQTQRCTRKRWARNKEDSNHQAYEQPTVKTSKLTAGVQKKNMTVYSVDSPRSEPGCSSRLSNDDMEADDSVGSYPSQMDPDVHLLQECSLVSPTANRQTYFSNSAAIESPNRAEMDLSLTWTKQSSSQMSFPQFQQNENVDDAFGLKLVSVSGQLSESSNSAFEYKDSDVMNFTLYRDQTGRAQLCNEQLSTGTRGKRFICSICNKTYATSQNLDVFIPTIVWGTQHMRTFGISRSTSHHFLVCVDTVYAKWESAFRYEARAVLLCYLPRSGGLGCAAETKTHVAEESMSPAAAFHAQLASIMEVLANTAVAEICELVDSGYSVLQLEISRSRKENEVLRRKLRLMELRVARATALRAATTASGAALLTASGRARAQLAVHHPGNEAKRSRTPGGFCRVVEGQTTEIEASQPLTKQEAADEGSGSSRSWMSSEVSSTSMSVQNTLNASQRSDTSSYDCLMFEPQLRHGSRPTHNPLSEDPSCSYALNTSVSVTADSGSSSTSFPFTISEASLSVAEHQRPAAFPDNQQRGPLGAEEPPLPPRKEATERQNAFIRRDGWRHQGGVSRAATHSGENSGEKAFVCNCCGKTLACLKNLKTHMRVHTGEKPFVCALCSKRFSDSSNLKRHQSVHTGEKRYGCVHCGKRFAQSGSLKVHMTVHTDCKQFRCSYCGKTFISGSHLRRHITVHGGQKHFASTPP</sequence>
<dbReference type="SMART" id="SM00355">
    <property type="entry name" value="ZnF_C2H2"/>
    <property type="match status" value="6"/>
</dbReference>